<evidence type="ECO:0000313" key="2">
    <source>
        <dbReference type="Proteomes" id="UP000824120"/>
    </source>
</evidence>
<dbReference type="Proteomes" id="UP000824120">
    <property type="component" value="Chromosome 3"/>
</dbReference>
<comment type="caution">
    <text evidence="1">The sequence shown here is derived from an EMBL/GenBank/DDBJ whole genome shotgun (WGS) entry which is preliminary data.</text>
</comment>
<proteinExistence type="predicted"/>
<name>A0A9J5ZZ08_SOLCO</name>
<sequence>MHNDSHKKLLTKFKAEYTKRRLRSTFFNHCRFKPFFGYTIEEDTLSNRKALPCNRKPNLCAHLNGDGKIFCKRLEERRRKGKGGFRPRELIFQTRDFFANLGTTGASLLSKLLVTQTLNFLKVSCTESTCTTTTMPHPLNSSSFVKGSYEVKAKVAYN</sequence>
<keyword evidence="2" id="KW-1185">Reference proteome</keyword>
<reference evidence="1 2" key="1">
    <citation type="submission" date="2020-09" db="EMBL/GenBank/DDBJ databases">
        <title>De no assembly of potato wild relative species, Solanum commersonii.</title>
        <authorList>
            <person name="Cho K."/>
        </authorList>
    </citation>
    <scope>NUCLEOTIDE SEQUENCE [LARGE SCALE GENOMIC DNA]</scope>
    <source>
        <strain evidence="1">LZ3.2</strain>
        <tissue evidence="1">Leaf</tissue>
    </source>
</reference>
<organism evidence="1 2">
    <name type="scientific">Solanum commersonii</name>
    <name type="common">Commerson's wild potato</name>
    <name type="synonym">Commerson's nightshade</name>
    <dbReference type="NCBI Taxonomy" id="4109"/>
    <lineage>
        <taxon>Eukaryota</taxon>
        <taxon>Viridiplantae</taxon>
        <taxon>Streptophyta</taxon>
        <taxon>Embryophyta</taxon>
        <taxon>Tracheophyta</taxon>
        <taxon>Spermatophyta</taxon>
        <taxon>Magnoliopsida</taxon>
        <taxon>eudicotyledons</taxon>
        <taxon>Gunneridae</taxon>
        <taxon>Pentapetalae</taxon>
        <taxon>asterids</taxon>
        <taxon>lamiids</taxon>
        <taxon>Solanales</taxon>
        <taxon>Solanaceae</taxon>
        <taxon>Solanoideae</taxon>
        <taxon>Solaneae</taxon>
        <taxon>Solanum</taxon>
    </lineage>
</organism>
<accession>A0A9J5ZZ08</accession>
<dbReference type="AlphaFoldDB" id="A0A9J5ZZ08"/>
<gene>
    <name evidence="1" type="ORF">H5410_017288</name>
</gene>
<evidence type="ECO:0000313" key="1">
    <source>
        <dbReference type="EMBL" id="KAG5617464.1"/>
    </source>
</evidence>
<protein>
    <submittedName>
        <fullName evidence="1">Uncharacterized protein</fullName>
    </submittedName>
</protein>
<dbReference type="EMBL" id="JACXVP010000003">
    <property type="protein sequence ID" value="KAG5617464.1"/>
    <property type="molecule type" value="Genomic_DNA"/>
</dbReference>